<gene>
    <name evidence="2" type="ORF">AMTR_s00009p00163260</name>
</gene>
<accession>W1NI62</accession>
<dbReference type="AlphaFoldDB" id="W1NI62"/>
<sequence>MPEIEMRHIIAADIALKGIGSIFFILGSSLGAYLLVVTLHSPYFIIDIKIPG</sequence>
<dbReference type="HOGENOM" id="CLU_3089919_0_0_1"/>
<dbReference type="EMBL" id="KI397501">
    <property type="protein sequence ID" value="ERM94904.1"/>
    <property type="molecule type" value="Genomic_DNA"/>
</dbReference>
<reference evidence="3" key="1">
    <citation type="journal article" date="2013" name="Science">
        <title>The Amborella genome and the evolution of flowering plants.</title>
        <authorList>
            <consortium name="Amborella Genome Project"/>
        </authorList>
    </citation>
    <scope>NUCLEOTIDE SEQUENCE [LARGE SCALE GENOMIC DNA]</scope>
</reference>
<proteinExistence type="predicted"/>
<dbReference type="Pfam" id="PF05514">
    <property type="entry name" value="HR_lesion"/>
    <property type="match status" value="1"/>
</dbReference>
<feature type="transmembrane region" description="Helical" evidence="1">
    <location>
        <begin position="21"/>
        <end position="46"/>
    </location>
</feature>
<keyword evidence="1" id="KW-0472">Membrane</keyword>
<keyword evidence="1" id="KW-1133">Transmembrane helix</keyword>
<dbReference type="PANTHER" id="PTHR31474:SF1">
    <property type="entry name" value="EXPRESSED PROTEIN"/>
    <property type="match status" value="1"/>
</dbReference>
<keyword evidence="3" id="KW-1185">Reference proteome</keyword>
<dbReference type="Gramene" id="ERM94904">
    <property type="protein sequence ID" value="ERM94904"/>
    <property type="gene ID" value="AMTR_s00009p00163260"/>
</dbReference>
<evidence type="ECO:0000256" key="1">
    <source>
        <dbReference type="SAM" id="Phobius"/>
    </source>
</evidence>
<dbReference type="Proteomes" id="UP000017836">
    <property type="component" value="Unassembled WGS sequence"/>
</dbReference>
<dbReference type="InterPro" id="IPR008637">
    <property type="entry name" value="HR_lesion"/>
</dbReference>
<evidence type="ECO:0000313" key="3">
    <source>
        <dbReference type="Proteomes" id="UP000017836"/>
    </source>
</evidence>
<keyword evidence="1" id="KW-0812">Transmembrane</keyword>
<dbReference type="PANTHER" id="PTHR31474">
    <property type="entry name" value="HR-LIKE LESION-INDUCER"/>
    <property type="match status" value="1"/>
</dbReference>
<evidence type="ECO:0000313" key="2">
    <source>
        <dbReference type="EMBL" id="ERM94904.1"/>
    </source>
</evidence>
<name>W1NI62_AMBTC</name>
<protein>
    <submittedName>
        <fullName evidence="2">Uncharacterized protein</fullName>
    </submittedName>
</protein>
<organism evidence="2 3">
    <name type="scientific">Amborella trichopoda</name>
    <dbReference type="NCBI Taxonomy" id="13333"/>
    <lineage>
        <taxon>Eukaryota</taxon>
        <taxon>Viridiplantae</taxon>
        <taxon>Streptophyta</taxon>
        <taxon>Embryophyta</taxon>
        <taxon>Tracheophyta</taxon>
        <taxon>Spermatophyta</taxon>
        <taxon>Magnoliopsida</taxon>
        <taxon>Amborellales</taxon>
        <taxon>Amborellaceae</taxon>
        <taxon>Amborella</taxon>
    </lineage>
</organism>